<gene>
    <name evidence="1" type="ORF">CLUMA_CG019743</name>
</gene>
<evidence type="ECO:0000313" key="1">
    <source>
        <dbReference type="EMBL" id="CRL06637.1"/>
    </source>
</evidence>
<proteinExistence type="predicted"/>
<organism evidence="1 2">
    <name type="scientific">Clunio marinus</name>
    <dbReference type="NCBI Taxonomy" id="568069"/>
    <lineage>
        <taxon>Eukaryota</taxon>
        <taxon>Metazoa</taxon>
        <taxon>Ecdysozoa</taxon>
        <taxon>Arthropoda</taxon>
        <taxon>Hexapoda</taxon>
        <taxon>Insecta</taxon>
        <taxon>Pterygota</taxon>
        <taxon>Neoptera</taxon>
        <taxon>Endopterygota</taxon>
        <taxon>Diptera</taxon>
        <taxon>Nematocera</taxon>
        <taxon>Chironomoidea</taxon>
        <taxon>Chironomidae</taxon>
        <taxon>Clunio</taxon>
    </lineage>
</organism>
<dbReference type="Proteomes" id="UP000183832">
    <property type="component" value="Unassembled WGS sequence"/>
</dbReference>
<reference evidence="1 2" key="1">
    <citation type="submission" date="2015-04" db="EMBL/GenBank/DDBJ databases">
        <authorList>
            <person name="Syromyatnikov M.Y."/>
            <person name="Popov V.N."/>
        </authorList>
    </citation>
    <scope>NUCLEOTIDE SEQUENCE [LARGE SCALE GENOMIC DNA]</scope>
</reference>
<keyword evidence="2" id="KW-1185">Reference proteome</keyword>
<name>A0A1J1J2H2_9DIPT</name>
<dbReference type="AlphaFoldDB" id="A0A1J1J2H2"/>
<sequence length="70" mass="8077">MENFSDKLRMSLRKSLSSKVYSFTSISYKINLKFDLVRPTVEHFSETPFYVDASEVSISCMITVESEAKK</sequence>
<protein>
    <submittedName>
        <fullName evidence="1">CLUMA_CG019743, isoform A</fullName>
    </submittedName>
</protein>
<evidence type="ECO:0000313" key="2">
    <source>
        <dbReference type="Proteomes" id="UP000183832"/>
    </source>
</evidence>
<dbReference type="EMBL" id="CVRI01000067">
    <property type="protein sequence ID" value="CRL06637.1"/>
    <property type="molecule type" value="Genomic_DNA"/>
</dbReference>
<accession>A0A1J1J2H2</accession>